<dbReference type="Proteomes" id="UP000224460">
    <property type="component" value="Unassembled WGS sequence"/>
</dbReference>
<keyword evidence="2" id="KW-1185">Reference proteome</keyword>
<name>A0AC61DJK3_9FIRM</name>
<comment type="caution">
    <text evidence="1">The sequence shown here is derived from an EMBL/GenBank/DDBJ whole genome shotgun (WGS) entry which is preliminary data.</text>
</comment>
<evidence type="ECO:0000313" key="1">
    <source>
        <dbReference type="EMBL" id="PHV72077.1"/>
    </source>
</evidence>
<gene>
    <name evidence="1" type="ORF">CS063_00945</name>
</gene>
<sequence length="150" mass="17491">MNAYEKSIEVLTELFSKDCTFSLATVKGDMPAVRVVDAYYHKSMFWIVTYATTNKVKEVTANPKVALCNNLYSFKGKAFNVGHPLDKDNQEIREKLIEVFKPWYFAHNDENDENMCFVKVELEYGFFYKNGKGYKVNFIDKNAEEFPFTE</sequence>
<protein>
    <submittedName>
        <fullName evidence="1">Pyridoxamine 5-phosphate oxidase</fullName>
    </submittedName>
</protein>
<dbReference type="EMBL" id="PEDL01000001">
    <property type="protein sequence ID" value="PHV72077.1"/>
    <property type="molecule type" value="Genomic_DNA"/>
</dbReference>
<reference evidence="1" key="1">
    <citation type="submission" date="2017-10" db="EMBL/GenBank/DDBJ databases">
        <title>Genome sequence of cellulolytic Lachnospiraceae bacterium XHS1971 isolated from hotspring sediment.</title>
        <authorList>
            <person name="Vasudevan G."/>
            <person name="Joshi A.J."/>
            <person name="Hivarkar S."/>
            <person name="Lanjekar V.B."/>
            <person name="Dhakephalkar P.K."/>
            <person name="Dagar S."/>
        </authorList>
    </citation>
    <scope>NUCLEOTIDE SEQUENCE</scope>
    <source>
        <strain evidence="1">XHS1971</strain>
    </source>
</reference>
<organism evidence="1 2">
    <name type="scientific">Sporanaerobium hydrogeniformans</name>
    <dbReference type="NCBI Taxonomy" id="3072179"/>
    <lineage>
        <taxon>Bacteria</taxon>
        <taxon>Bacillati</taxon>
        <taxon>Bacillota</taxon>
        <taxon>Clostridia</taxon>
        <taxon>Lachnospirales</taxon>
        <taxon>Lachnospiraceae</taxon>
        <taxon>Sporanaerobium</taxon>
    </lineage>
</organism>
<accession>A0AC61DJK3</accession>
<evidence type="ECO:0000313" key="2">
    <source>
        <dbReference type="Proteomes" id="UP000224460"/>
    </source>
</evidence>
<proteinExistence type="predicted"/>